<gene>
    <name evidence="2" type="ORF">S23_53020</name>
</gene>
<evidence type="ECO:0008006" key="4">
    <source>
        <dbReference type="Google" id="ProtNLM"/>
    </source>
</evidence>
<dbReference type="AlphaFoldDB" id="A0AAI8MH56"/>
<sequence length="55" mass="6405">METPDQDRIRVRAHQLWELAGKPEGRQDDFWREAERELSGDPTINSDESSATFTE</sequence>
<proteinExistence type="predicted"/>
<dbReference type="EMBL" id="AP012279">
    <property type="protein sequence ID" value="BAL78496.1"/>
    <property type="molecule type" value="Genomic_DNA"/>
</dbReference>
<dbReference type="Proteomes" id="UP000007886">
    <property type="component" value="Chromosome"/>
</dbReference>
<dbReference type="Pfam" id="PF11154">
    <property type="entry name" value="DUF2934"/>
    <property type="match status" value="1"/>
</dbReference>
<name>A0AAI8MH56_9BRAD</name>
<keyword evidence="3" id="KW-1185">Reference proteome</keyword>
<reference evidence="2 3" key="1">
    <citation type="journal article" date="2012" name="Microbes Environ.">
        <title>Complete genome sequence of Bradyrhizobium sp. S23321: insights into symbiosis evolution in soil oligotrophs.</title>
        <authorList>
            <person name="Okubo T."/>
            <person name="Tsukui T."/>
            <person name="Maita H."/>
            <person name="Okamoto S."/>
            <person name="Oshima K."/>
            <person name="Fujisawa T."/>
            <person name="Saito A."/>
            <person name="Futamata H."/>
            <person name="Hattori R."/>
            <person name="Shimomura Y."/>
            <person name="Haruta S."/>
            <person name="Morimoto S."/>
            <person name="Wang Y."/>
            <person name="Sakai Y."/>
            <person name="Hattori M."/>
            <person name="Aizawa S."/>
            <person name="Nagashima K.V.P."/>
            <person name="Masuda S."/>
            <person name="Hattori T."/>
            <person name="Yamashita A."/>
            <person name="Bao Z."/>
            <person name="Hayatsu M."/>
            <person name="Kajiya-Kanegae H."/>
            <person name="Yoshinaga I."/>
            <person name="Sakamoto K."/>
            <person name="Toyota K."/>
            <person name="Nakao M."/>
            <person name="Kohara M."/>
            <person name="Anda M."/>
            <person name="Niwa R."/>
            <person name="Jung-Hwan P."/>
            <person name="Sameshima-Saito R."/>
            <person name="Tokuda S."/>
            <person name="Yamamoto S."/>
            <person name="Yamamoto S."/>
            <person name="Yokoyama T."/>
            <person name="Akutsu T."/>
            <person name="Nakamura Y."/>
            <person name="Nakahira-Yanaka Y."/>
            <person name="Takada Hoshino Y."/>
            <person name="Hirakawa H."/>
            <person name="Mitsui H."/>
            <person name="Terasawa K."/>
            <person name="Itakura M."/>
            <person name="Sato S."/>
            <person name="Ikeda-Ohtsubo W."/>
            <person name="Sakakura N."/>
            <person name="Kaminuma E."/>
            <person name="Minamisawa K."/>
        </authorList>
    </citation>
    <scope>NUCLEOTIDE SEQUENCE [LARGE SCALE GENOMIC DNA]</scope>
    <source>
        <strain evidence="2 3">S23321</strain>
    </source>
</reference>
<organism evidence="2 3">
    <name type="scientific">Bradyrhizobium cosmicum</name>
    <dbReference type="NCBI Taxonomy" id="1404864"/>
    <lineage>
        <taxon>Bacteria</taxon>
        <taxon>Pseudomonadati</taxon>
        <taxon>Pseudomonadota</taxon>
        <taxon>Alphaproteobacteria</taxon>
        <taxon>Hyphomicrobiales</taxon>
        <taxon>Nitrobacteraceae</taxon>
        <taxon>Bradyrhizobium</taxon>
    </lineage>
</organism>
<dbReference type="KEGG" id="brs:S23_53020"/>
<feature type="compositionally biased region" description="Basic and acidic residues" evidence="1">
    <location>
        <begin position="22"/>
        <end position="39"/>
    </location>
</feature>
<feature type="region of interest" description="Disordered" evidence="1">
    <location>
        <begin position="22"/>
        <end position="55"/>
    </location>
</feature>
<protein>
    <recommendedName>
        <fullName evidence="4">DUF2934 domain-containing protein</fullName>
    </recommendedName>
</protein>
<evidence type="ECO:0000313" key="2">
    <source>
        <dbReference type="EMBL" id="BAL78496.1"/>
    </source>
</evidence>
<feature type="compositionally biased region" description="Polar residues" evidence="1">
    <location>
        <begin position="42"/>
        <end position="55"/>
    </location>
</feature>
<accession>A0AAI8MH56</accession>
<evidence type="ECO:0000313" key="3">
    <source>
        <dbReference type="Proteomes" id="UP000007886"/>
    </source>
</evidence>
<dbReference type="InterPro" id="IPR021327">
    <property type="entry name" value="DUF2934"/>
</dbReference>
<evidence type="ECO:0000256" key="1">
    <source>
        <dbReference type="SAM" id="MobiDB-lite"/>
    </source>
</evidence>